<proteinExistence type="predicted"/>
<dbReference type="Proteomes" id="UP000031523">
    <property type="component" value="Chromosome"/>
</dbReference>
<gene>
    <name evidence="1" type="ORF">SLNWT_3050</name>
</gene>
<sequence length="77" mass="8729">MAAVTPSLPSTLRPDRFFVDEPGGTVVHGTYSKEPPTRCQRSAQALKRGIHSWLRDWNHAPSVHMDQDYRRVSDSSH</sequence>
<reference evidence="1 2" key="1">
    <citation type="submission" date="2015-01" db="EMBL/GenBank/DDBJ databases">
        <title>Enhanced salinomycin production by adjusting the supply of polyketide extender units in Streptomyce albus DSM 41398.</title>
        <authorList>
            <person name="Lu C."/>
        </authorList>
    </citation>
    <scope>NUCLEOTIDE SEQUENCE [LARGE SCALE GENOMIC DNA]</scope>
    <source>
        <strain evidence="2">ATCC 21838 / DSM 41398 / FERM P-419 / JCM 4703 / NBRC 107858</strain>
    </source>
</reference>
<evidence type="ECO:0000313" key="2">
    <source>
        <dbReference type="Proteomes" id="UP000031523"/>
    </source>
</evidence>
<dbReference type="KEGG" id="sals:SLNWT_3050"/>
<keyword evidence="2" id="KW-1185">Reference proteome</keyword>
<protein>
    <submittedName>
        <fullName evidence="1">Uncharacterized protein</fullName>
    </submittedName>
</protein>
<evidence type="ECO:0000313" key="1">
    <source>
        <dbReference type="EMBL" id="AJE83426.1"/>
    </source>
</evidence>
<name>A0A0B5EXQ7_STRA4</name>
<accession>A0A0B5EXQ7</accession>
<dbReference type="AlphaFoldDB" id="A0A0B5EXQ7"/>
<organism evidence="1 2">
    <name type="scientific">Streptomyces albus (strain ATCC 21838 / DSM 41398 / FERM P-419 / JCM 4703 / NBRC 107858)</name>
    <dbReference type="NCBI Taxonomy" id="1081613"/>
    <lineage>
        <taxon>Bacteria</taxon>
        <taxon>Bacillati</taxon>
        <taxon>Actinomycetota</taxon>
        <taxon>Actinomycetes</taxon>
        <taxon>Kitasatosporales</taxon>
        <taxon>Streptomycetaceae</taxon>
        <taxon>Streptomyces</taxon>
    </lineage>
</organism>
<dbReference type="EMBL" id="CP010519">
    <property type="protein sequence ID" value="AJE83426.1"/>
    <property type="molecule type" value="Genomic_DNA"/>
</dbReference>